<dbReference type="Pfam" id="PF08512">
    <property type="entry name" value="Rttp106-like_middle"/>
    <property type="match status" value="1"/>
</dbReference>
<dbReference type="GO" id="GO:0031491">
    <property type="term" value="F:nucleosome binding"/>
    <property type="evidence" value="ECO:0007669"/>
    <property type="project" value="TreeGrafter"/>
</dbReference>
<dbReference type="PANTHER" id="PTHR45849:SF3">
    <property type="entry name" value="HISTONE CHAPERONE RTT106"/>
    <property type="match status" value="1"/>
</dbReference>
<reference evidence="6 7" key="1">
    <citation type="submission" date="2017-06" db="EMBL/GenBank/DDBJ databases">
        <title>Ant-infecting Ophiocordyceps genomes reveal a high diversity of potential behavioral manipulation genes and a possible major role for enterotoxins.</title>
        <authorList>
            <person name="De Bekker C."/>
            <person name="Evans H.C."/>
            <person name="Brachmann A."/>
            <person name="Hughes D.P."/>
        </authorList>
    </citation>
    <scope>NUCLEOTIDE SEQUENCE [LARGE SCALE GENOMIC DNA]</scope>
    <source>
        <strain evidence="6 7">Map16</strain>
    </source>
</reference>
<dbReference type="EMBL" id="NJES01000180">
    <property type="protein sequence ID" value="PHH76103.1"/>
    <property type="molecule type" value="Genomic_DNA"/>
</dbReference>
<proteinExistence type="inferred from homology"/>
<evidence type="ECO:0000256" key="3">
    <source>
        <dbReference type="ARBA" id="ARBA00038654"/>
    </source>
</evidence>
<dbReference type="Gene3D" id="2.30.29.30">
    <property type="entry name" value="Pleckstrin-homology domain (PH domain)/Phosphotyrosine-binding domain (PTB)"/>
    <property type="match status" value="1"/>
</dbReference>
<organism evidence="6 7">
    <name type="scientific">Ophiocordyceps camponoti-rufipedis</name>
    <dbReference type="NCBI Taxonomy" id="2004952"/>
    <lineage>
        <taxon>Eukaryota</taxon>
        <taxon>Fungi</taxon>
        <taxon>Dikarya</taxon>
        <taxon>Ascomycota</taxon>
        <taxon>Pezizomycotina</taxon>
        <taxon>Sordariomycetes</taxon>
        <taxon>Hypocreomycetidae</taxon>
        <taxon>Hypocreales</taxon>
        <taxon>Ophiocordycipitaceae</taxon>
        <taxon>Ophiocordyceps</taxon>
    </lineage>
</organism>
<feature type="region of interest" description="Disordered" evidence="4">
    <location>
        <begin position="332"/>
        <end position="492"/>
    </location>
</feature>
<dbReference type="STRING" id="2004952.A0A2C5Z8B9"/>
<dbReference type="Gene3D" id="2.30.29.120">
    <property type="match status" value="1"/>
</dbReference>
<dbReference type="Proteomes" id="UP000226431">
    <property type="component" value="Unassembled WGS sequence"/>
</dbReference>
<dbReference type="PANTHER" id="PTHR45849">
    <property type="entry name" value="FACT COMPLEX SUBUNIT SSRP1"/>
    <property type="match status" value="1"/>
</dbReference>
<comment type="caution">
    <text evidence="6">The sequence shown here is derived from an EMBL/GenBank/DDBJ whole genome shotgun (WGS) entry which is preliminary data.</text>
</comment>
<evidence type="ECO:0000313" key="6">
    <source>
        <dbReference type="EMBL" id="PHH76103.1"/>
    </source>
</evidence>
<gene>
    <name evidence="6" type="ORF">CDD80_1833</name>
</gene>
<feature type="domain" description="Histone chaperone RTT106/FACT complex subunit SPT16-like middle" evidence="5">
    <location>
        <begin position="235"/>
        <end position="329"/>
    </location>
</feature>
<comment type="function">
    <text evidence="2">Histones H3 and H4 chaperone involved in the nucleosome formation and heterochromatin silencing. Required for the deposition of H3K56ac-carrying H3-H4 complex onto newly-replicated DNA. Plays a role in the transcriptional regulation of the cell-cycle dependent histone genes by creating a repressive structure at the core histone gene promoter.</text>
</comment>
<name>A0A2C5Z8B9_9HYPO</name>
<protein>
    <recommendedName>
        <fullName evidence="5">Histone chaperone RTT106/FACT complex subunit SPT16-like middle domain-containing protein</fullName>
    </recommendedName>
</protein>
<keyword evidence="7" id="KW-1185">Reference proteome</keyword>
<feature type="compositionally biased region" description="Basic and acidic residues" evidence="4">
    <location>
        <begin position="422"/>
        <end position="433"/>
    </location>
</feature>
<evidence type="ECO:0000259" key="5">
    <source>
        <dbReference type="SMART" id="SM01287"/>
    </source>
</evidence>
<dbReference type="InterPro" id="IPR013719">
    <property type="entry name" value="RTT106/SPT16-like_middle_dom"/>
</dbReference>
<evidence type="ECO:0000256" key="4">
    <source>
        <dbReference type="SAM" id="MobiDB-lite"/>
    </source>
</evidence>
<evidence type="ECO:0000313" key="7">
    <source>
        <dbReference type="Proteomes" id="UP000226431"/>
    </source>
</evidence>
<evidence type="ECO:0000256" key="2">
    <source>
        <dbReference type="ARBA" id="ARBA00037550"/>
    </source>
</evidence>
<dbReference type="GO" id="GO:0042393">
    <property type="term" value="F:histone binding"/>
    <property type="evidence" value="ECO:0007669"/>
    <property type="project" value="TreeGrafter"/>
</dbReference>
<dbReference type="AlphaFoldDB" id="A0A2C5Z8B9"/>
<evidence type="ECO:0000256" key="1">
    <source>
        <dbReference type="ARBA" id="ARBA00006159"/>
    </source>
</evidence>
<dbReference type="InterPro" id="IPR011993">
    <property type="entry name" value="PH-like_dom_sf"/>
</dbReference>
<comment type="similarity">
    <text evidence="1">Belongs to the RTT106 family.</text>
</comment>
<accession>A0A2C5Z8B9</accession>
<comment type="subunit">
    <text evidence="3">Interacts with histones H3 and H4.</text>
</comment>
<feature type="compositionally biased region" description="Acidic residues" evidence="4">
    <location>
        <begin position="372"/>
        <end position="421"/>
    </location>
</feature>
<sequence>MAASLDLRTIGVVFESRPDIVESIQRSADSPARIALFNDIAGHVYGQLHDSSEPALKRRRVEQPQSNGVGNAADEDVLLEVKEISVSAPQRKKLELCLTPGFLYARAPGSTVPIPGITYAWKDIEYAFYLPIPEKTQVQHNYVLFPRGSCLPSKTAQQQPEPLVFTVPSTTPKEGTVSGSDAAAAAAVSDTYKSLLHWAFGRRLKAVGNPVQIVSANPGKFHSVIRQSQRPNEKAVHVSGFRGSKDGFLFFLENGILWGFKKPLIFIPLDRVAAISYTNILQITFNIVVEVFLSEGEGTEEVEFSMLDQQDYGGIDNYIKLNRLQDRSMAEQRKGKLQLAENRREAEGGENGVEGNEMSELQRAHVEAEQQLQDDEDDEEEDYDPGSDGESEGSGESSDGEDDEDDEADEDDEEDEAEAEEEVKPKVEEEKPTIKSRRKKPAEEKARAKKEPPVKKEPPAASQMPVRRGWATIGSANRNNDTDMEDKFDVVG</sequence>
<dbReference type="OrthoDB" id="75754at2759"/>
<dbReference type="SUPFAM" id="SSF50729">
    <property type="entry name" value="PH domain-like"/>
    <property type="match status" value="1"/>
</dbReference>
<feature type="compositionally biased region" description="Basic and acidic residues" evidence="4">
    <location>
        <begin position="441"/>
        <end position="458"/>
    </location>
</feature>
<dbReference type="InterPro" id="IPR050454">
    <property type="entry name" value="RTT106/SSRP1_HistChap/FACT"/>
</dbReference>
<dbReference type="SMART" id="SM01287">
    <property type="entry name" value="Rtt106"/>
    <property type="match status" value="1"/>
</dbReference>